<accession>A0A1I1S075</accession>
<dbReference type="InterPro" id="IPR013762">
    <property type="entry name" value="Integrase-like_cat_sf"/>
</dbReference>
<dbReference type="STRING" id="1164594.SAMN05216204_1246"/>
<dbReference type="InterPro" id="IPR011010">
    <property type="entry name" value="DNA_brk_join_enz"/>
</dbReference>
<dbReference type="GO" id="GO:0006310">
    <property type="term" value="P:DNA recombination"/>
    <property type="evidence" value="ECO:0007669"/>
    <property type="project" value="UniProtKB-KW"/>
</dbReference>
<evidence type="ECO:0000256" key="1">
    <source>
        <dbReference type="ARBA" id="ARBA00023172"/>
    </source>
</evidence>
<evidence type="ECO:0000313" key="3">
    <source>
        <dbReference type="EMBL" id="SFD39747.1"/>
    </source>
</evidence>
<dbReference type="AlphaFoldDB" id="A0A1I1S075"/>
<dbReference type="Proteomes" id="UP000198639">
    <property type="component" value="Unassembled WGS sequence"/>
</dbReference>
<dbReference type="CDD" id="cd00397">
    <property type="entry name" value="DNA_BRE_C"/>
    <property type="match status" value="1"/>
</dbReference>
<organism evidence="3 4">
    <name type="scientific">Massilia yuzhufengensis</name>
    <dbReference type="NCBI Taxonomy" id="1164594"/>
    <lineage>
        <taxon>Bacteria</taxon>
        <taxon>Pseudomonadati</taxon>
        <taxon>Pseudomonadota</taxon>
        <taxon>Betaproteobacteria</taxon>
        <taxon>Burkholderiales</taxon>
        <taxon>Oxalobacteraceae</taxon>
        <taxon>Telluria group</taxon>
        <taxon>Massilia</taxon>
    </lineage>
</organism>
<evidence type="ECO:0000313" key="4">
    <source>
        <dbReference type="Proteomes" id="UP000198639"/>
    </source>
</evidence>
<feature type="domain" description="Tyr recombinase" evidence="2">
    <location>
        <begin position="57"/>
        <end position="249"/>
    </location>
</feature>
<evidence type="ECO:0000259" key="2">
    <source>
        <dbReference type="PROSITE" id="PS51898"/>
    </source>
</evidence>
<dbReference type="PROSITE" id="PS51898">
    <property type="entry name" value="TYR_RECOMBINASE"/>
    <property type="match status" value="1"/>
</dbReference>
<dbReference type="GO" id="GO:0003677">
    <property type="term" value="F:DNA binding"/>
    <property type="evidence" value="ECO:0007669"/>
    <property type="project" value="InterPro"/>
</dbReference>
<name>A0A1I1S075_9BURK</name>
<gene>
    <name evidence="3" type="ORF">SAMN05216204_1246</name>
</gene>
<dbReference type="Gene3D" id="1.10.443.10">
    <property type="entry name" value="Intergrase catalytic core"/>
    <property type="match status" value="1"/>
</dbReference>
<sequence>MAAISILCGGRRFSQSTASIATRFSETCGIQAVLCWKKSLPPTPSESVSDQSCSEVHMAQATSLQPGQIRHLLRVTAATSRHPERDTLVLLLGLTAGMRVTEIAQIEVQDVLFPSGSLREEISLRAAITKGCRQRCIYLSHAKAIDAIDQYLSYRAVRRLRTTSEPSRYRGLEPASKLILTHKGYKFHLNTKRRVSWAGEPVDYLACDSLQSHVTKLYRDAGIRGGSSHSGRRTMASRLIQQGADVETV</sequence>
<reference evidence="4" key="1">
    <citation type="submission" date="2016-10" db="EMBL/GenBank/DDBJ databases">
        <authorList>
            <person name="Varghese N."/>
            <person name="Submissions S."/>
        </authorList>
    </citation>
    <scope>NUCLEOTIDE SEQUENCE [LARGE SCALE GENOMIC DNA]</scope>
    <source>
        <strain evidence="4">CGMCC 1.12041</strain>
    </source>
</reference>
<dbReference type="InterPro" id="IPR002104">
    <property type="entry name" value="Integrase_catalytic"/>
</dbReference>
<dbReference type="SUPFAM" id="SSF56349">
    <property type="entry name" value="DNA breaking-rejoining enzymes"/>
    <property type="match status" value="1"/>
</dbReference>
<protein>
    <submittedName>
        <fullName evidence="3">Phage integrase family protein</fullName>
    </submittedName>
</protein>
<dbReference type="GO" id="GO:0015074">
    <property type="term" value="P:DNA integration"/>
    <property type="evidence" value="ECO:0007669"/>
    <property type="project" value="InterPro"/>
</dbReference>
<keyword evidence="4" id="KW-1185">Reference proteome</keyword>
<dbReference type="Pfam" id="PF00589">
    <property type="entry name" value="Phage_integrase"/>
    <property type="match status" value="1"/>
</dbReference>
<keyword evidence="1" id="KW-0233">DNA recombination</keyword>
<dbReference type="EMBL" id="FOLD01000024">
    <property type="protein sequence ID" value="SFD39747.1"/>
    <property type="molecule type" value="Genomic_DNA"/>
</dbReference>
<proteinExistence type="predicted"/>